<keyword evidence="1" id="KW-0472">Membrane</keyword>
<evidence type="ECO:0000256" key="1">
    <source>
        <dbReference type="SAM" id="Phobius"/>
    </source>
</evidence>
<feature type="transmembrane region" description="Helical" evidence="1">
    <location>
        <begin position="280"/>
        <end position="304"/>
    </location>
</feature>
<evidence type="ECO:0008006" key="4">
    <source>
        <dbReference type="Google" id="ProtNLM"/>
    </source>
</evidence>
<evidence type="ECO:0000313" key="2">
    <source>
        <dbReference type="EMBL" id="MRG91970.1"/>
    </source>
</evidence>
<dbReference type="RefSeq" id="WP_153818816.1">
    <property type="nucleotide sequence ID" value="NZ_WJIE01000002.1"/>
</dbReference>
<name>A0A6N7PNU1_9BACT</name>
<accession>A0A6N7PNU1</accession>
<reference evidence="2 3" key="1">
    <citation type="submission" date="2019-10" db="EMBL/GenBank/DDBJ databases">
        <title>A soil myxobacterium in the family Polyangiaceae.</title>
        <authorList>
            <person name="Li Y."/>
            <person name="Wang J."/>
        </authorList>
    </citation>
    <scope>NUCLEOTIDE SEQUENCE [LARGE SCALE GENOMIC DNA]</scope>
    <source>
        <strain evidence="2 3">DSM 14734</strain>
    </source>
</reference>
<proteinExistence type="predicted"/>
<protein>
    <recommendedName>
        <fullName evidence="4">Glycosyltransferase RgtA/B/C/D-like domain-containing protein</fullName>
    </recommendedName>
</protein>
<keyword evidence="1" id="KW-1133">Transmembrane helix</keyword>
<keyword evidence="3" id="KW-1185">Reference proteome</keyword>
<organism evidence="2 3">
    <name type="scientific">Polyangium spumosum</name>
    <dbReference type="NCBI Taxonomy" id="889282"/>
    <lineage>
        <taxon>Bacteria</taxon>
        <taxon>Pseudomonadati</taxon>
        <taxon>Myxococcota</taxon>
        <taxon>Polyangia</taxon>
        <taxon>Polyangiales</taxon>
        <taxon>Polyangiaceae</taxon>
        <taxon>Polyangium</taxon>
    </lineage>
</organism>
<dbReference type="AlphaFoldDB" id="A0A6N7PNU1"/>
<feature type="transmembrane region" description="Helical" evidence="1">
    <location>
        <begin position="310"/>
        <end position="327"/>
    </location>
</feature>
<feature type="transmembrane region" description="Helical" evidence="1">
    <location>
        <begin position="364"/>
        <end position="383"/>
    </location>
</feature>
<dbReference type="EMBL" id="WJIE01000002">
    <property type="protein sequence ID" value="MRG91970.1"/>
    <property type="molecule type" value="Genomic_DNA"/>
</dbReference>
<gene>
    <name evidence="2" type="ORF">GF068_08535</name>
</gene>
<feature type="transmembrane region" description="Helical" evidence="1">
    <location>
        <begin position="339"/>
        <end position="358"/>
    </location>
</feature>
<dbReference type="OrthoDB" id="5481871at2"/>
<feature type="transmembrane region" description="Helical" evidence="1">
    <location>
        <begin position="9"/>
        <end position="28"/>
    </location>
</feature>
<comment type="caution">
    <text evidence="2">The sequence shown here is derived from an EMBL/GenBank/DDBJ whole genome shotgun (WGS) entry which is preliminary data.</text>
</comment>
<sequence length="666" mass="70351">MAPKPSEPALFHVFAATLVVVVGLVFWLPGFARTGGAFPVPLDDVYIHFGFARSAALGHPFAWLPENGYSSGGTSLTYPLVLAPAWALGLRGARLSYFAAALACVCLWDLCRSARVLLEGAPRIAAFLAAPLLLAVPLVDWSLYSGMETALFAAILGRLLVASQRATAAPPASRPSAQLRAGLWGALLVATRPESAALVGPLGVAVVYGARSLGTLSSLVRVLAPTGFFLAAQASANLVFTGEMSQAGAVRKLVGTNPYLTPIEAAVEVIKNLAVLRAQAFDVALGGPSFSFVLPLLALVAILARRTRPIALPLVTGAIGMLLLVSLNTTARYQNFRYAVPSLLFLLVAAALGVGELVRRGRALGALGIGLALVATLAPARLFPRQIDHFARASGNIEQQQAEVARKLAALSPRPRRVLVGDAGAIPYLSGLSALDGLGLGGYHDLPFARASVHGIPAIVELIERMPASERPDVMAIYPGWFPELARSFGEQMFSVRIEDNVICAAPEKVVYAADWSTLAPSGEARAGAVFELDVADLVDERAHGYTFPRPQAGWVIGATLRDAAGRPRFDAGRILPQGQSESFLVAPNVERGPATLVLRTDGGGPITLVIAPLGGDTRTVEIPARDEATWFEARVALSAIGGRDRVRITAKQGAWRSFHVWLVRP</sequence>
<dbReference type="Proteomes" id="UP000440224">
    <property type="component" value="Unassembled WGS sequence"/>
</dbReference>
<keyword evidence="1" id="KW-0812">Transmembrane</keyword>
<evidence type="ECO:0000313" key="3">
    <source>
        <dbReference type="Proteomes" id="UP000440224"/>
    </source>
</evidence>